<keyword evidence="9 12" id="KW-0472">Membrane</keyword>
<reference evidence="14" key="2">
    <citation type="submission" date="2025-09" db="UniProtKB">
        <authorList>
            <consortium name="Ensembl"/>
        </authorList>
    </citation>
    <scope>IDENTIFICATION</scope>
</reference>
<dbReference type="PANTHER" id="PTHR24240">
    <property type="entry name" value="OPSIN"/>
    <property type="match status" value="1"/>
</dbReference>
<sequence>MLLFTFVFFIPLFVIMYCYFFIFRCTVYICLFTHLYDGNNRAVGKINGEGGPRDSIKKMHRMKNEWKMAKIALIVILLYVISWSPYSCVAHTAFAGYADMLTPYMNSVPAVIAKASAIHNPIIYAITHPKYRSAIAKYIPCLGVLLCVPRRDRFSSTTSQLFFLDFYLSCLISIQCVFYGQGWTDTEADLSSASSRPASRQVSSDIRKDLSDFKHTSSLRLKVKSRDSGIFDRTSAQSLAEPNLNRTCTYISVSESLQEVLYFTSLIKSFPAHSVLLDI</sequence>
<evidence type="ECO:0000256" key="7">
    <source>
        <dbReference type="ARBA" id="ARBA00022991"/>
    </source>
</evidence>
<dbReference type="PRINTS" id="PR00237">
    <property type="entry name" value="GPCRRHODOPSN"/>
</dbReference>
<dbReference type="InterPro" id="IPR017452">
    <property type="entry name" value="GPCR_Rhodpsn_7TM"/>
</dbReference>
<keyword evidence="11" id="KW-0807">Transducer</keyword>
<keyword evidence="5" id="KW-0681">Retinal protein</keyword>
<dbReference type="Proteomes" id="UP000472260">
    <property type="component" value="Unassembled WGS sequence"/>
</dbReference>
<feature type="domain" description="G-protein coupled receptors family 1 profile" evidence="13">
    <location>
        <begin position="1"/>
        <end position="124"/>
    </location>
</feature>
<evidence type="ECO:0000259" key="13">
    <source>
        <dbReference type="PROSITE" id="PS50262"/>
    </source>
</evidence>
<dbReference type="GO" id="GO:0007602">
    <property type="term" value="P:phototransduction"/>
    <property type="evidence" value="ECO:0007669"/>
    <property type="project" value="UniProtKB-KW"/>
</dbReference>
<dbReference type="InterPro" id="IPR050125">
    <property type="entry name" value="GPCR_opsins"/>
</dbReference>
<dbReference type="PROSITE" id="PS00238">
    <property type="entry name" value="OPSIN"/>
    <property type="match status" value="1"/>
</dbReference>
<dbReference type="GO" id="GO:0016020">
    <property type="term" value="C:membrane"/>
    <property type="evidence" value="ECO:0007669"/>
    <property type="project" value="UniProtKB-SubCell"/>
</dbReference>
<evidence type="ECO:0000256" key="10">
    <source>
        <dbReference type="ARBA" id="ARBA00023170"/>
    </source>
</evidence>
<dbReference type="InterPro" id="IPR027430">
    <property type="entry name" value="Retinal_BS"/>
</dbReference>
<reference evidence="14" key="1">
    <citation type="submission" date="2025-08" db="UniProtKB">
        <authorList>
            <consortium name="Ensembl"/>
        </authorList>
    </citation>
    <scope>IDENTIFICATION</scope>
</reference>
<name>A0A671MUD7_9TELE</name>
<feature type="transmembrane region" description="Helical" evidence="12">
    <location>
        <begin position="6"/>
        <end position="31"/>
    </location>
</feature>
<proteinExistence type="predicted"/>
<dbReference type="Pfam" id="PF00001">
    <property type="entry name" value="7tm_1"/>
    <property type="match status" value="1"/>
</dbReference>
<keyword evidence="2" id="KW-0600">Photoreceptor protein</keyword>
<dbReference type="Gene3D" id="1.20.1070.10">
    <property type="entry name" value="Rhodopsin 7-helix transmembrane proteins"/>
    <property type="match status" value="1"/>
</dbReference>
<evidence type="ECO:0000313" key="14">
    <source>
        <dbReference type="Ensembl" id="ENSSANP00000037120.1"/>
    </source>
</evidence>
<evidence type="ECO:0000256" key="1">
    <source>
        <dbReference type="ARBA" id="ARBA00004141"/>
    </source>
</evidence>
<protein>
    <submittedName>
        <fullName evidence="14">Opsin 4b</fullName>
    </submittedName>
</protein>
<keyword evidence="10" id="KW-0675">Receptor</keyword>
<comment type="subcellular location">
    <subcellularLocation>
        <location evidence="1">Membrane</location>
        <topology evidence="1">Multi-pass membrane protein</topology>
    </subcellularLocation>
</comment>
<evidence type="ECO:0000256" key="8">
    <source>
        <dbReference type="ARBA" id="ARBA00023040"/>
    </source>
</evidence>
<evidence type="ECO:0000256" key="2">
    <source>
        <dbReference type="ARBA" id="ARBA00022543"/>
    </source>
</evidence>
<keyword evidence="3" id="KW-0716">Sensory transduction</keyword>
<dbReference type="GO" id="GO:0004930">
    <property type="term" value="F:G protein-coupled receptor activity"/>
    <property type="evidence" value="ECO:0007669"/>
    <property type="project" value="UniProtKB-KW"/>
</dbReference>
<organism evidence="14 15">
    <name type="scientific">Sinocyclocheilus anshuiensis</name>
    <dbReference type="NCBI Taxonomy" id="1608454"/>
    <lineage>
        <taxon>Eukaryota</taxon>
        <taxon>Metazoa</taxon>
        <taxon>Chordata</taxon>
        <taxon>Craniata</taxon>
        <taxon>Vertebrata</taxon>
        <taxon>Euteleostomi</taxon>
        <taxon>Actinopterygii</taxon>
        <taxon>Neopterygii</taxon>
        <taxon>Teleostei</taxon>
        <taxon>Ostariophysi</taxon>
        <taxon>Cypriniformes</taxon>
        <taxon>Cyprinidae</taxon>
        <taxon>Cyprininae</taxon>
        <taxon>Sinocyclocheilus</taxon>
    </lineage>
</organism>
<dbReference type="AlphaFoldDB" id="A0A671MUD7"/>
<keyword evidence="6 12" id="KW-1133">Transmembrane helix</keyword>
<evidence type="ECO:0000256" key="12">
    <source>
        <dbReference type="SAM" id="Phobius"/>
    </source>
</evidence>
<evidence type="ECO:0000313" key="15">
    <source>
        <dbReference type="Proteomes" id="UP000472260"/>
    </source>
</evidence>
<evidence type="ECO:0000256" key="3">
    <source>
        <dbReference type="ARBA" id="ARBA00022606"/>
    </source>
</evidence>
<feature type="transmembrane region" description="Helical" evidence="12">
    <location>
        <begin position="68"/>
        <end position="86"/>
    </location>
</feature>
<keyword evidence="4 12" id="KW-0812">Transmembrane</keyword>
<evidence type="ECO:0000256" key="11">
    <source>
        <dbReference type="ARBA" id="ARBA00023224"/>
    </source>
</evidence>
<evidence type="ECO:0000256" key="5">
    <source>
        <dbReference type="ARBA" id="ARBA00022925"/>
    </source>
</evidence>
<dbReference type="Ensembl" id="ENSSANT00000039526.1">
    <property type="protein sequence ID" value="ENSSANP00000037120.1"/>
    <property type="gene ID" value="ENSSANG00000018978.1"/>
</dbReference>
<accession>A0A671MUD7</accession>
<keyword evidence="8" id="KW-0297">G-protein coupled receptor</keyword>
<dbReference type="InterPro" id="IPR000276">
    <property type="entry name" value="GPCR_Rhodpsn"/>
</dbReference>
<keyword evidence="7" id="KW-0157">Chromophore</keyword>
<evidence type="ECO:0000256" key="4">
    <source>
        <dbReference type="ARBA" id="ARBA00022692"/>
    </source>
</evidence>
<keyword evidence="15" id="KW-1185">Reference proteome</keyword>
<dbReference type="PROSITE" id="PS50262">
    <property type="entry name" value="G_PROTEIN_RECEP_F1_2"/>
    <property type="match status" value="1"/>
</dbReference>
<evidence type="ECO:0000256" key="6">
    <source>
        <dbReference type="ARBA" id="ARBA00022989"/>
    </source>
</evidence>
<dbReference type="SUPFAM" id="SSF81321">
    <property type="entry name" value="Family A G protein-coupled receptor-like"/>
    <property type="match status" value="1"/>
</dbReference>
<evidence type="ECO:0000256" key="9">
    <source>
        <dbReference type="ARBA" id="ARBA00023136"/>
    </source>
</evidence>
<dbReference type="GO" id="GO:0009881">
    <property type="term" value="F:photoreceptor activity"/>
    <property type="evidence" value="ECO:0007669"/>
    <property type="project" value="UniProtKB-KW"/>
</dbReference>